<keyword evidence="2" id="KW-0812">Transmembrane</keyword>
<keyword evidence="2" id="KW-1133">Transmembrane helix</keyword>
<dbReference type="Pfam" id="PF02397">
    <property type="entry name" value="Bac_transf"/>
    <property type="match status" value="1"/>
</dbReference>
<organism evidence="4 5">
    <name type="scientific">Listeria aquatica</name>
    <dbReference type="NCBI Taxonomy" id="1494960"/>
    <lineage>
        <taxon>Bacteria</taxon>
        <taxon>Bacillati</taxon>
        <taxon>Bacillota</taxon>
        <taxon>Bacilli</taxon>
        <taxon>Bacillales</taxon>
        <taxon>Listeriaceae</taxon>
        <taxon>Listeria</taxon>
    </lineage>
</organism>
<comment type="caution">
    <text evidence="4">The sequence shown here is derived from an EMBL/GenBank/DDBJ whole genome shotgun (WGS) entry which is preliminary data.</text>
</comment>
<protein>
    <submittedName>
        <fullName evidence="4">Sugar transferase</fullName>
    </submittedName>
</protein>
<proteinExistence type="inferred from homology"/>
<evidence type="ECO:0000259" key="3">
    <source>
        <dbReference type="Pfam" id="PF02397"/>
    </source>
</evidence>
<dbReference type="InterPro" id="IPR003362">
    <property type="entry name" value="Bact_transf"/>
</dbReference>
<keyword evidence="4" id="KW-0808">Transferase</keyword>
<dbReference type="EMBL" id="JAARRM010000001">
    <property type="protein sequence ID" value="MBC1520355.1"/>
    <property type="molecule type" value="Genomic_DNA"/>
</dbReference>
<sequence length="215" mass="24831">MNLVKADMKLFPKETRYIRWKRPMGRGLSIIGLFILAPVFCIIAMAIKISEKEAPVVFKQKRVGRDGQLFEIYKFRTMCVDAEQQLDQYLEQNEAGRAMFKLKKDPRITTIGRFLRKMSLDELPQLWNVAKGEMALIGPRPALPREVETYTSYEKKRLLVTPGCTGLWQVSGRSELGFDEMIELDLAYIHHCSFKLDMKIIAKTFFVILKAKGAY</sequence>
<name>A0A841ZMD9_9LIST</name>
<dbReference type="RefSeq" id="WP_185371934.1">
    <property type="nucleotide sequence ID" value="NZ_JAARRM010000001.1"/>
</dbReference>
<dbReference type="GO" id="GO:0016780">
    <property type="term" value="F:phosphotransferase activity, for other substituted phosphate groups"/>
    <property type="evidence" value="ECO:0007669"/>
    <property type="project" value="TreeGrafter"/>
</dbReference>
<gene>
    <name evidence="4" type="ORF">HB912_01695</name>
</gene>
<evidence type="ECO:0000256" key="2">
    <source>
        <dbReference type="SAM" id="Phobius"/>
    </source>
</evidence>
<feature type="transmembrane region" description="Helical" evidence="2">
    <location>
        <begin position="27"/>
        <end position="47"/>
    </location>
</feature>
<feature type="domain" description="Bacterial sugar transferase" evidence="3">
    <location>
        <begin position="21"/>
        <end position="210"/>
    </location>
</feature>
<keyword evidence="2" id="KW-0472">Membrane</keyword>
<dbReference type="PANTHER" id="PTHR30576:SF10">
    <property type="entry name" value="SLL5057 PROTEIN"/>
    <property type="match status" value="1"/>
</dbReference>
<accession>A0A841ZMD9</accession>
<comment type="similarity">
    <text evidence="1">Belongs to the bacterial sugar transferase family.</text>
</comment>
<evidence type="ECO:0000256" key="1">
    <source>
        <dbReference type="ARBA" id="ARBA00006464"/>
    </source>
</evidence>
<dbReference type="PANTHER" id="PTHR30576">
    <property type="entry name" value="COLANIC BIOSYNTHESIS UDP-GLUCOSE LIPID CARRIER TRANSFERASE"/>
    <property type="match status" value="1"/>
</dbReference>
<evidence type="ECO:0000313" key="4">
    <source>
        <dbReference type="EMBL" id="MBC1520355.1"/>
    </source>
</evidence>
<evidence type="ECO:0000313" key="5">
    <source>
        <dbReference type="Proteomes" id="UP000559885"/>
    </source>
</evidence>
<reference evidence="4 5" key="1">
    <citation type="submission" date="2020-03" db="EMBL/GenBank/DDBJ databases">
        <title>Soil Listeria distribution.</title>
        <authorList>
            <person name="Liao J."/>
            <person name="Wiedmann M."/>
        </authorList>
    </citation>
    <scope>NUCLEOTIDE SEQUENCE [LARGE SCALE GENOMIC DNA]</scope>
    <source>
        <strain evidence="4 5">FSL L7-1507</strain>
    </source>
</reference>
<dbReference type="Proteomes" id="UP000559885">
    <property type="component" value="Unassembled WGS sequence"/>
</dbReference>
<dbReference type="AlphaFoldDB" id="A0A841ZMD9"/>